<dbReference type="GO" id="GO:0003676">
    <property type="term" value="F:nucleic acid binding"/>
    <property type="evidence" value="ECO:0007669"/>
    <property type="project" value="InterPro"/>
</dbReference>
<evidence type="ECO:0000313" key="7">
    <source>
        <dbReference type="Proteomes" id="UP000683925"/>
    </source>
</evidence>
<evidence type="ECO:0000256" key="2">
    <source>
        <dbReference type="ARBA" id="ARBA00022801"/>
    </source>
</evidence>
<evidence type="ECO:0000256" key="1">
    <source>
        <dbReference type="ARBA" id="ARBA00022741"/>
    </source>
</evidence>
<evidence type="ECO:0000256" key="3">
    <source>
        <dbReference type="ARBA" id="ARBA00022806"/>
    </source>
</evidence>
<keyword evidence="4" id="KW-0067">ATP-binding</keyword>
<dbReference type="PROSITE" id="PS51192">
    <property type="entry name" value="HELICASE_ATP_BIND_1"/>
    <property type="match status" value="1"/>
</dbReference>
<keyword evidence="2" id="KW-0378">Hydrolase</keyword>
<evidence type="ECO:0000259" key="5">
    <source>
        <dbReference type="PROSITE" id="PS51192"/>
    </source>
</evidence>
<sequence>MNSGEYQKFEELGLDYVGRLIIRAKTNLSFKYPSLTIKKEFSSQTGNGKTAAFSFPILQTFSQDPYGIFAIILTANRELAVQIAEQIQIFGASVNLRLALLIGGLSSSKQVKLLGQIPHIIIGTLGRCAELLSIDVNFQKYIKNVNISYWMKQIDCLEPQIWDDIKKVYEQCESPYIALVSATLNNVTQQLKDEFANVDFVKWRITQNKRYQKLLNINLY</sequence>
<proteinExistence type="predicted"/>
<dbReference type="GO" id="GO:0005524">
    <property type="term" value="F:ATP binding"/>
    <property type="evidence" value="ECO:0007669"/>
    <property type="project" value="UniProtKB-KW"/>
</dbReference>
<protein>
    <recommendedName>
        <fullName evidence="5">Helicase ATP-binding domain-containing protein</fullName>
    </recommendedName>
</protein>
<dbReference type="InterPro" id="IPR050079">
    <property type="entry name" value="DEAD_box_RNA_helicase"/>
</dbReference>
<dbReference type="AlphaFoldDB" id="A0A8S1V522"/>
<name>A0A8S1V522_PAROT</name>
<reference evidence="6" key="1">
    <citation type="submission" date="2021-01" db="EMBL/GenBank/DDBJ databases">
        <authorList>
            <consortium name="Genoscope - CEA"/>
            <person name="William W."/>
        </authorList>
    </citation>
    <scope>NUCLEOTIDE SEQUENCE</scope>
</reference>
<feature type="domain" description="Helicase ATP-binding" evidence="5">
    <location>
        <begin position="42"/>
        <end position="202"/>
    </location>
</feature>
<keyword evidence="1" id="KW-0547">Nucleotide-binding</keyword>
<evidence type="ECO:0000313" key="6">
    <source>
        <dbReference type="EMBL" id="CAD8171854.1"/>
    </source>
</evidence>
<accession>A0A8S1V522</accession>
<dbReference type="InterPro" id="IPR011545">
    <property type="entry name" value="DEAD/DEAH_box_helicase_dom"/>
</dbReference>
<dbReference type="SMART" id="SM00487">
    <property type="entry name" value="DEXDc"/>
    <property type="match status" value="1"/>
</dbReference>
<keyword evidence="3" id="KW-0347">Helicase</keyword>
<dbReference type="Proteomes" id="UP000683925">
    <property type="component" value="Unassembled WGS sequence"/>
</dbReference>
<gene>
    <name evidence="6" type="ORF">POCTA_138.1.T0590062</name>
</gene>
<comment type="caution">
    <text evidence="6">The sequence shown here is derived from an EMBL/GenBank/DDBJ whole genome shotgun (WGS) entry which is preliminary data.</text>
</comment>
<dbReference type="GO" id="GO:0003724">
    <property type="term" value="F:RNA helicase activity"/>
    <property type="evidence" value="ECO:0007669"/>
    <property type="project" value="TreeGrafter"/>
</dbReference>
<dbReference type="PANTHER" id="PTHR47959:SF24">
    <property type="entry name" value="ATP-DEPENDENT RNA HELICASE"/>
    <property type="match status" value="1"/>
</dbReference>
<dbReference type="Pfam" id="PF00270">
    <property type="entry name" value="DEAD"/>
    <property type="match status" value="1"/>
</dbReference>
<dbReference type="InterPro" id="IPR014001">
    <property type="entry name" value="Helicase_ATP-bd"/>
</dbReference>
<keyword evidence="7" id="KW-1185">Reference proteome</keyword>
<dbReference type="OrthoDB" id="10261904at2759"/>
<evidence type="ECO:0000256" key="4">
    <source>
        <dbReference type="ARBA" id="ARBA00022840"/>
    </source>
</evidence>
<dbReference type="EMBL" id="CAJJDP010000058">
    <property type="protein sequence ID" value="CAD8171854.1"/>
    <property type="molecule type" value="Genomic_DNA"/>
</dbReference>
<dbReference type="GO" id="GO:0016787">
    <property type="term" value="F:hydrolase activity"/>
    <property type="evidence" value="ECO:0007669"/>
    <property type="project" value="UniProtKB-KW"/>
</dbReference>
<organism evidence="6 7">
    <name type="scientific">Paramecium octaurelia</name>
    <dbReference type="NCBI Taxonomy" id="43137"/>
    <lineage>
        <taxon>Eukaryota</taxon>
        <taxon>Sar</taxon>
        <taxon>Alveolata</taxon>
        <taxon>Ciliophora</taxon>
        <taxon>Intramacronucleata</taxon>
        <taxon>Oligohymenophorea</taxon>
        <taxon>Peniculida</taxon>
        <taxon>Parameciidae</taxon>
        <taxon>Paramecium</taxon>
    </lineage>
</organism>
<dbReference type="GO" id="GO:0005829">
    <property type="term" value="C:cytosol"/>
    <property type="evidence" value="ECO:0007669"/>
    <property type="project" value="TreeGrafter"/>
</dbReference>
<dbReference type="PANTHER" id="PTHR47959">
    <property type="entry name" value="ATP-DEPENDENT RNA HELICASE RHLE-RELATED"/>
    <property type="match status" value="1"/>
</dbReference>